<feature type="transmembrane region" description="Helical" evidence="1">
    <location>
        <begin position="98"/>
        <end position="124"/>
    </location>
</feature>
<name>A0A8I0AE19_9FIRM</name>
<dbReference type="Proteomes" id="UP000652847">
    <property type="component" value="Unassembled WGS sequence"/>
</dbReference>
<keyword evidence="1" id="KW-1133">Transmembrane helix</keyword>
<evidence type="ECO:0000313" key="2">
    <source>
        <dbReference type="EMBL" id="MBC5650922.1"/>
    </source>
</evidence>
<keyword evidence="1" id="KW-0472">Membrane</keyword>
<dbReference type="AlphaFoldDB" id="A0A8I0AE19"/>
<organism evidence="2 3">
    <name type="scientific">Blautia segnis</name>
    <dbReference type="NCBI Taxonomy" id="2763030"/>
    <lineage>
        <taxon>Bacteria</taxon>
        <taxon>Bacillati</taxon>
        <taxon>Bacillota</taxon>
        <taxon>Clostridia</taxon>
        <taxon>Lachnospirales</taxon>
        <taxon>Lachnospiraceae</taxon>
        <taxon>Blautia</taxon>
    </lineage>
</organism>
<keyword evidence="1" id="KW-0812">Transmembrane</keyword>
<protein>
    <submittedName>
        <fullName evidence="2">ATP synthase subunit I</fullName>
    </submittedName>
</protein>
<dbReference type="RefSeq" id="WP_021925148.1">
    <property type="nucleotide sequence ID" value="NZ_JACOOT010000016.1"/>
</dbReference>
<feature type="transmembrane region" description="Helical" evidence="1">
    <location>
        <begin position="21"/>
        <end position="40"/>
    </location>
</feature>
<gene>
    <name evidence="2" type="ORF">H8S54_07330</name>
</gene>
<sequence length="141" mass="15318">MSSMFANVQPAVKKETKKVAIGTFICVALMWAVFGIGHAVMPQKIPFDYTVILAGLIGGIVAVLNFFLMGMTVQKVVSMEDDKQAAMKMKTSYSQRMMFQLLWGVLAIAAPCFQFVAGLLPLLFPNIVIKTVGILGGKQKA</sequence>
<accession>A0A8I0AE19</accession>
<comment type="caution">
    <text evidence="2">The sequence shown here is derived from an EMBL/GenBank/DDBJ whole genome shotgun (WGS) entry which is preliminary data.</text>
</comment>
<proteinExistence type="predicted"/>
<reference evidence="2 3" key="1">
    <citation type="submission" date="2020-08" db="EMBL/GenBank/DDBJ databases">
        <title>Genome public.</title>
        <authorList>
            <person name="Liu C."/>
            <person name="Sun Q."/>
        </authorList>
    </citation>
    <scope>NUCLEOTIDE SEQUENCE [LARGE SCALE GENOMIC DNA]</scope>
    <source>
        <strain evidence="2 3">BX17</strain>
    </source>
</reference>
<evidence type="ECO:0000313" key="3">
    <source>
        <dbReference type="Proteomes" id="UP000652847"/>
    </source>
</evidence>
<keyword evidence="3" id="KW-1185">Reference proteome</keyword>
<evidence type="ECO:0000256" key="1">
    <source>
        <dbReference type="SAM" id="Phobius"/>
    </source>
</evidence>
<dbReference type="EMBL" id="JACOOT010000016">
    <property type="protein sequence ID" value="MBC5650922.1"/>
    <property type="molecule type" value="Genomic_DNA"/>
</dbReference>
<feature type="transmembrane region" description="Helical" evidence="1">
    <location>
        <begin position="52"/>
        <end position="77"/>
    </location>
</feature>